<dbReference type="GO" id="GO:0005886">
    <property type="term" value="C:plasma membrane"/>
    <property type="evidence" value="ECO:0007669"/>
    <property type="project" value="UniProtKB-SubCell"/>
</dbReference>
<comment type="subcellular location">
    <subcellularLocation>
        <location evidence="1">Cell membrane</location>
        <topology evidence="1">Multi-pass membrane protein</topology>
    </subcellularLocation>
</comment>
<evidence type="ECO:0000256" key="6">
    <source>
        <dbReference type="ARBA" id="ARBA00022989"/>
    </source>
</evidence>
<feature type="transmembrane region" description="Helical" evidence="12">
    <location>
        <begin position="227"/>
        <end position="244"/>
    </location>
</feature>
<dbReference type="InterPro" id="IPR038377">
    <property type="entry name" value="Na/Glc_symporter_sf"/>
</dbReference>
<evidence type="ECO:0000313" key="14">
    <source>
        <dbReference type="Proteomes" id="UP001519460"/>
    </source>
</evidence>
<evidence type="ECO:0000256" key="1">
    <source>
        <dbReference type="ARBA" id="ARBA00004651"/>
    </source>
</evidence>
<accession>A0ABD0K759</accession>
<evidence type="ECO:0000256" key="3">
    <source>
        <dbReference type="ARBA" id="ARBA00022448"/>
    </source>
</evidence>
<dbReference type="NCBIfam" id="TIGR00813">
    <property type="entry name" value="sss"/>
    <property type="match status" value="1"/>
</dbReference>
<evidence type="ECO:0000256" key="12">
    <source>
        <dbReference type="SAM" id="Phobius"/>
    </source>
</evidence>
<reference evidence="13 14" key="1">
    <citation type="journal article" date="2023" name="Sci. Data">
        <title>Genome assembly of the Korean intertidal mud-creeper Batillaria attramentaria.</title>
        <authorList>
            <person name="Patra A.K."/>
            <person name="Ho P.T."/>
            <person name="Jun S."/>
            <person name="Lee S.J."/>
            <person name="Kim Y."/>
            <person name="Won Y.J."/>
        </authorList>
    </citation>
    <scope>NUCLEOTIDE SEQUENCE [LARGE SCALE GENOMIC DNA]</scope>
    <source>
        <strain evidence="13">Wonlab-2016</strain>
    </source>
</reference>
<organism evidence="13 14">
    <name type="scientific">Batillaria attramentaria</name>
    <dbReference type="NCBI Taxonomy" id="370345"/>
    <lineage>
        <taxon>Eukaryota</taxon>
        <taxon>Metazoa</taxon>
        <taxon>Spiralia</taxon>
        <taxon>Lophotrochozoa</taxon>
        <taxon>Mollusca</taxon>
        <taxon>Gastropoda</taxon>
        <taxon>Caenogastropoda</taxon>
        <taxon>Sorbeoconcha</taxon>
        <taxon>Cerithioidea</taxon>
        <taxon>Batillariidae</taxon>
        <taxon>Batillaria</taxon>
    </lineage>
</organism>
<evidence type="ECO:0000256" key="5">
    <source>
        <dbReference type="ARBA" id="ARBA00022692"/>
    </source>
</evidence>
<dbReference type="InterPro" id="IPR051163">
    <property type="entry name" value="Sodium:Solute_Symporter_SSF"/>
</dbReference>
<feature type="transmembrane region" description="Helical" evidence="12">
    <location>
        <begin position="190"/>
        <end position="207"/>
    </location>
</feature>
<evidence type="ECO:0008006" key="15">
    <source>
        <dbReference type="Google" id="ProtNLM"/>
    </source>
</evidence>
<keyword evidence="6 12" id="KW-1133">Transmembrane helix</keyword>
<dbReference type="GO" id="GO:0022857">
    <property type="term" value="F:transmembrane transporter activity"/>
    <property type="evidence" value="ECO:0007669"/>
    <property type="project" value="UniProtKB-ARBA"/>
</dbReference>
<proteinExistence type="inferred from homology"/>
<dbReference type="EMBL" id="JACVVK020000234">
    <property type="protein sequence ID" value="KAK7483064.1"/>
    <property type="molecule type" value="Genomic_DNA"/>
</dbReference>
<dbReference type="PRINTS" id="PR00173">
    <property type="entry name" value="EDTRNSPORT"/>
</dbReference>
<sequence>MAVEATAEFHWADYLVLSIMLVISTAIGFYAAFRKGAQRTTSDYLMGGRKLQWFPVSMSVLASFLSAVSVLGTPLEVYIFGSSFMLYSLAFVVSIPITAHVFIPFFYKLKLTSVYEYLELRFNRIIRLLGSMVFSLQMVFYMAIVLYAPAIALSQVTNLSMLVSVLGIGVICTIYTSLGGLRAVVYTDTFQVIIILLGIATLITKGVVDVGGPGEVFDADPTVRHTFWGLSLGGGVTALSLYAINQALVQRYMAVSKLSHAQGIIYINLPANAFMTTTLCLLGLVAYARYMHCDPFVTRRIKKFDQLIPLMVMDVLGEYPGLPGLFVACVFSAALSTVSSGVNALALVYLEDVAKPTYSAIRHTDMPDHLATVVSKCLAVAFGLVTIGMAYLTGTMDQTLVNITLKSFGMTGGPLLGVFLLAMFFPCANSWGAGVGLLCGLSFSFWMGIGAILDGPKPSILRLTPVDCLKPVSDVMGNTTTTMTSTTLASMTSAMTNFTTQAPASVSARVGYNWIQGRITSDTESDTISYRVGYNEIQGRRQSDTGSDIIGYRVAYNQIQGRTQSNTGSDTISYWVGYN</sequence>
<dbReference type="CDD" id="cd11492">
    <property type="entry name" value="SLC5sbd_NIS-SMVT"/>
    <property type="match status" value="1"/>
</dbReference>
<keyword evidence="5 12" id="KW-0812">Transmembrane</keyword>
<keyword evidence="9 12" id="KW-0472">Membrane</keyword>
<feature type="transmembrane region" description="Helical" evidence="12">
    <location>
        <begin position="325"/>
        <end position="350"/>
    </location>
</feature>
<keyword evidence="4" id="KW-1003">Cell membrane</keyword>
<dbReference type="Proteomes" id="UP001519460">
    <property type="component" value="Unassembled WGS sequence"/>
</dbReference>
<evidence type="ECO:0000313" key="13">
    <source>
        <dbReference type="EMBL" id="KAK7483064.1"/>
    </source>
</evidence>
<evidence type="ECO:0000256" key="2">
    <source>
        <dbReference type="ARBA" id="ARBA00006434"/>
    </source>
</evidence>
<dbReference type="Gene3D" id="1.20.1730.10">
    <property type="entry name" value="Sodium/glucose cotransporter"/>
    <property type="match status" value="1"/>
</dbReference>
<feature type="transmembrane region" description="Helical" evidence="12">
    <location>
        <begin position="370"/>
        <end position="391"/>
    </location>
</feature>
<dbReference type="GO" id="GO:0006814">
    <property type="term" value="P:sodium ion transport"/>
    <property type="evidence" value="ECO:0007669"/>
    <property type="project" value="UniProtKB-KW"/>
</dbReference>
<gene>
    <name evidence="13" type="ORF">BaRGS_00025727</name>
</gene>
<dbReference type="Pfam" id="PF00474">
    <property type="entry name" value="SSF"/>
    <property type="match status" value="1"/>
</dbReference>
<evidence type="ECO:0000256" key="7">
    <source>
        <dbReference type="ARBA" id="ARBA00023053"/>
    </source>
</evidence>
<feature type="transmembrane region" description="Helical" evidence="12">
    <location>
        <begin position="84"/>
        <end position="107"/>
    </location>
</feature>
<feature type="transmembrane region" description="Helical" evidence="12">
    <location>
        <begin position="403"/>
        <end position="424"/>
    </location>
</feature>
<feature type="transmembrane region" description="Helical" evidence="12">
    <location>
        <begin position="265"/>
        <end position="288"/>
    </location>
</feature>
<keyword evidence="10" id="KW-0739">Sodium transport</keyword>
<keyword evidence="3" id="KW-0813">Transport</keyword>
<feature type="transmembrane region" description="Helical" evidence="12">
    <location>
        <begin position="53"/>
        <end position="72"/>
    </location>
</feature>
<evidence type="ECO:0000256" key="10">
    <source>
        <dbReference type="ARBA" id="ARBA00023201"/>
    </source>
</evidence>
<dbReference type="InterPro" id="IPR001734">
    <property type="entry name" value="Na/solute_symporter"/>
</dbReference>
<evidence type="ECO:0000256" key="9">
    <source>
        <dbReference type="ARBA" id="ARBA00023136"/>
    </source>
</evidence>
<dbReference type="PANTHER" id="PTHR42985:SF40">
    <property type="entry name" value="LD47995P-RELATED"/>
    <property type="match status" value="1"/>
</dbReference>
<name>A0ABD0K759_9CAEN</name>
<feature type="transmembrane region" description="Helical" evidence="12">
    <location>
        <begin position="128"/>
        <end position="153"/>
    </location>
</feature>
<evidence type="ECO:0000256" key="11">
    <source>
        <dbReference type="RuleBase" id="RU362091"/>
    </source>
</evidence>
<feature type="transmembrane region" description="Helical" evidence="12">
    <location>
        <begin position="431"/>
        <end position="453"/>
    </location>
</feature>
<evidence type="ECO:0000256" key="4">
    <source>
        <dbReference type="ARBA" id="ARBA00022475"/>
    </source>
</evidence>
<comment type="similarity">
    <text evidence="2 11">Belongs to the sodium:solute symporter (SSF) (TC 2.A.21) family.</text>
</comment>
<keyword evidence="8" id="KW-0406">Ion transport</keyword>
<protein>
    <recommendedName>
        <fullName evidence="15">Sodium-dependent multivitamin transporter</fullName>
    </recommendedName>
</protein>
<dbReference type="PANTHER" id="PTHR42985">
    <property type="entry name" value="SODIUM-COUPLED MONOCARBOXYLATE TRANSPORTER"/>
    <property type="match status" value="1"/>
</dbReference>
<dbReference type="PROSITE" id="PS50283">
    <property type="entry name" value="NA_SOLUT_SYMP_3"/>
    <property type="match status" value="1"/>
</dbReference>
<feature type="transmembrane region" description="Helical" evidence="12">
    <location>
        <begin position="159"/>
        <end position="178"/>
    </location>
</feature>
<evidence type="ECO:0000256" key="8">
    <source>
        <dbReference type="ARBA" id="ARBA00023065"/>
    </source>
</evidence>
<keyword evidence="14" id="KW-1185">Reference proteome</keyword>
<dbReference type="AlphaFoldDB" id="A0ABD0K759"/>
<keyword evidence="7" id="KW-0915">Sodium</keyword>
<comment type="caution">
    <text evidence="13">The sequence shown here is derived from an EMBL/GenBank/DDBJ whole genome shotgun (WGS) entry which is preliminary data.</text>
</comment>
<feature type="transmembrane region" description="Helical" evidence="12">
    <location>
        <begin position="14"/>
        <end position="33"/>
    </location>
</feature>